<organism evidence="6 7">
    <name type="scientific">Tectimicrobiota bacterium</name>
    <dbReference type="NCBI Taxonomy" id="2528274"/>
    <lineage>
        <taxon>Bacteria</taxon>
        <taxon>Pseudomonadati</taxon>
        <taxon>Nitrospinota/Tectimicrobiota group</taxon>
        <taxon>Candidatus Tectimicrobiota</taxon>
    </lineage>
</organism>
<comment type="cofactor">
    <cofactor evidence="1">
        <name>FAD</name>
        <dbReference type="ChEBI" id="CHEBI:57692"/>
    </cofactor>
</comment>
<name>A0A937VWU3_UNCTE</name>
<proteinExistence type="inferred from homology"/>
<dbReference type="InterPro" id="IPR012132">
    <property type="entry name" value="GMC_OxRdtase"/>
</dbReference>
<dbReference type="InterPro" id="IPR000172">
    <property type="entry name" value="GMC_OxRdtase_N"/>
</dbReference>
<feature type="domain" description="Glucose-methanol-choline oxidoreductase N-terminal" evidence="5">
    <location>
        <begin position="3"/>
        <end position="129"/>
    </location>
</feature>
<evidence type="ECO:0000256" key="4">
    <source>
        <dbReference type="ARBA" id="ARBA00022827"/>
    </source>
</evidence>
<dbReference type="AlphaFoldDB" id="A0A937VWU3"/>
<reference evidence="6" key="1">
    <citation type="submission" date="2019-03" db="EMBL/GenBank/DDBJ databases">
        <title>Lake Tanganyika Metagenome-Assembled Genomes (MAGs).</title>
        <authorList>
            <person name="Tran P."/>
        </authorList>
    </citation>
    <scope>NUCLEOTIDE SEQUENCE</scope>
    <source>
        <strain evidence="6">K_DeepCast_65m_m2_066</strain>
    </source>
</reference>
<gene>
    <name evidence="6" type="ORF">FJZ47_01730</name>
</gene>
<evidence type="ECO:0000259" key="5">
    <source>
        <dbReference type="Pfam" id="PF00732"/>
    </source>
</evidence>
<dbReference type="PANTHER" id="PTHR11552:SF147">
    <property type="entry name" value="CHOLINE DEHYDROGENASE, MITOCHONDRIAL"/>
    <property type="match status" value="1"/>
</dbReference>
<keyword evidence="3" id="KW-0285">Flavoprotein</keyword>
<evidence type="ECO:0000313" key="7">
    <source>
        <dbReference type="Proteomes" id="UP000712673"/>
    </source>
</evidence>
<evidence type="ECO:0000256" key="3">
    <source>
        <dbReference type="ARBA" id="ARBA00022630"/>
    </source>
</evidence>
<evidence type="ECO:0000256" key="1">
    <source>
        <dbReference type="ARBA" id="ARBA00001974"/>
    </source>
</evidence>
<dbReference type="PANTHER" id="PTHR11552">
    <property type="entry name" value="GLUCOSE-METHANOL-CHOLINE GMC OXIDOREDUCTASE"/>
    <property type="match status" value="1"/>
</dbReference>
<dbReference type="Gene3D" id="3.50.50.60">
    <property type="entry name" value="FAD/NAD(P)-binding domain"/>
    <property type="match status" value="1"/>
</dbReference>
<comment type="similarity">
    <text evidence="2">Belongs to the GMC oxidoreductase family.</text>
</comment>
<dbReference type="Pfam" id="PF00732">
    <property type="entry name" value="GMC_oxred_N"/>
    <property type="match status" value="1"/>
</dbReference>
<keyword evidence="4" id="KW-0274">FAD</keyword>
<accession>A0A937VWU3</accession>
<sequence length="130" mass="14362">MKYDYIVLGAGSAGAIVATRLSEDPQRSVLLLEAGPDYPTLETLPDEVKHGYATATDIMVSDHNWQFMGKATDQAPPMMVPRGKVTGGSSAINGQVFLRGVPEDYDAWAAMGNDQWHFENCFEYFRKIES</sequence>
<dbReference type="SUPFAM" id="SSF51905">
    <property type="entry name" value="FAD/NAD(P)-binding domain"/>
    <property type="match status" value="1"/>
</dbReference>
<protein>
    <submittedName>
        <fullName evidence="6">Mycofactocin system GMC family oxidoreductase MftG</fullName>
    </submittedName>
</protein>
<comment type="caution">
    <text evidence="6">The sequence shown here is derived from an EMBL/GenBank/DDBJ whole genome shotgun (WGS) entry which is preliminary data.</text>
</comment>
<feature type="non-terminal residue" evidence="6">
    <location>
        <position position="130"/>
    </location>
</feature>
<dbReference type="GO" id="GO:0050660">
    <property type="term" value="F:flavin adenine dinucleotide binding"/>
    <property type="evidence" value="ECO:0007669"/>
    <property type="project" value="InterPro"/>
</dbReference>
<evidence type="ECO:0000313" key="6">
    <source>
        <dbReference type="EMBL" id="MBM3222513.1"/>
    </source>
</evidence>
<evidence type="ECO:0000256" key="2">
    <source>
        <dbReference type="ARBA" id="ARBA00010790"/>
    </source>
</evidence>
<dbReference type="EMBL" id="VGLS01000027">
    <property type="protein sequence ID" value="MBM3222513.1"/>
    <property type="molecule type" value="Genomic_DNA"/>
</dbReference>
<dbReference type="Proteomes" id="UP000712673">
    <property type="component" value="Unassembled WGS sequence"/>
</dbReference>
<dbReference type="GO" id="GO:0016614">
    <property type="term" value="F:oxidoreductase activity, acting on CH-OH group of donors"/>
    <property type="evidence" value="ECO:0007669"/>
    <property type="project" value="InterPro"/>
</dbReference>
<dbReference type="InterPro" id="IPR036188">
    <property type="entry name" value="FAD/NAD-bd_sf"/>
</dbReference>